<feature type="compositionally biased region" description="Polar residues" evidence="6">
    <location>
        <begin position="293"/>
        <end position="308"/>
    </location>
</feature>
<keyword evidence="5 7" id="KW-0472">Membrane</keyword>
<name>A0ABY9KXM3_9BACI</name>
<feature type="domain" description="RsgI N-terminal anti-sigma" evidence="8">
    <location>
        <begin position="2"/>
        <end position="49"/>
    </location>
</feature>
<feature type="compositionally biased region" description="Basic and acidic residues" evidence="6">
    <location>
        <begin position="384"/>
        <end position="397"/>
    </location>
</feature>
<dbReference type="RefSeq" id="WP_348029276.1">
    <property type="nucleotide sequence ID" value="NZ_CP129113.1"/>
</dbReference>
<feature type="transmembrane region" description="Helical" evidence="7">
    <location>
        <begin position="55"/>
        <end position="78"/>
    </location>
</feature>
<evidence type="ECO:0000256" key="6">
    <source>
        <dbReference type="SAM" id="MobiDB-lite"/>
    </source>
</evidence>
<feature type="compositionally biased region" description="Basic and acidic residues" evidence="6">
    <location>
        <begin position="251"/>
        <end position="279"/>
    </location>
</feature>
<dbReference type="InterPro" id="IPR055431">
    <property type="entry name" value="RsgI_M"/>
</dbReference>
<evidence type="ECO:0000313" key="10">
    <source>
        <dbReference type="Proteomes" id="UP001180087"/>
    </source>
</evidence>
<sequence>MSKGLVMEKHRKYMIVLTSDGMFQKAVPQDCAELGEEVDFEPLTEKRRKLVLPSIGRFGIPVGIAAAVILLLIVMPFFPQPGKELKTYAYVSIDINPSIELQVDESMRVKKLTPLNEDAKTVQASLGDYKGEDIAKVVDDIMIKSEEKDLTAHGKKMLVGVSYANSKDSDKASVLDHLRDFFRTDAPDWKVASYKLPKDLRKTAHEEKLSANELLAKKLYNSDNYASLSKKDIEIIHSFYQKKNKEAEEAKLMKKAKQEKESEKTQETVKQEQEKKDEQSSSQKVVNPPASYEPQSQSNSGQSKGTTQPSGSSGSNTKNTSGSSYSGSSSSKTQQPSTPNKNNNSSSNVNRNQENNYYRDQQNNNQDNSNNNQHYDYRNNNPYRNKDYNQYKNHGEQYHNQYQNQDDDEDDDD</sequence>
<evidence type="ECO:0000256" key="1">
    <source>
        <dbReference type="ARBA" id="ARBA00004162"/>
    </source>
</evidence>
<organism evidence="9 10">
    <name type="scientific">Aciduricibacillus chroicocephali</name>
    <dbReference type="NCBI Taxonomy" id="3054939"/>
    <lineage>
        <taxon>Bacteria</taxon>
        <taxon>Bacillati</taxon>
        <taxon>Bacillota</taxon>
        <taxon>Bacilli</taxon>
        <taxon>Bacillales</taxon>
        <taxon>Bacillaceae</taxon>
        <taxon>Aciduricibacillus</taxon>
    </lineage>
</organism>
<evidence type="ECO:0000313" key="9">
    <source>
        <dbReference type="EMBL" id="WLV25486.1"/>
    </source>
</evidence>
<accession>A0ABY9KXM3</accession>
<proteinExistence type="predicted"/>
<reference evidence="9" key="1">
    <citation type="submission" date="2023-06" db="EMBL/GenBank/DDBJ databases">
        <title>A Treasure from Seagulls: Isolation and Description of Aciduricobacillus qingdaonensis gen. nov., sp. nov., a Rare Obligately Uric Acid-utilizing Member in the Family Bacillaceae.</title>
        <authorList>
            <person name="Liu W."/>
            <person name="Wang B."/>
        </authorList>
    </citation>
    <scope>NUCLEOTIDE SEQUENCE</scope>
    <source>
        <strain evidence="9">44XB</strain>
    </source>
</reference>
<feature type="region of interest" description="Disordered" evidence="6">
    <location>
        <begin position="251"/>
        <end position="413"/>
    </location>
</feature>
<dbReference type="InterPro" id="IPR024449">
    <property type="entry name" value="Anti-sigma_RsgI_N"/>
</dbReference>
<gene>
    <name evidence="9" type="ORF">QR721_04555</name>
</gene>
<feature type="compositionally biased region" description="Low complexity" evidence="6">
    <location>
        <begin position="309"/>
        <end position="381"/>
    </location>
</feature>
<keyword evidence="3 7" id="KW-0812">Transmembrane</keyword>
<evidence type="ECO:0000256" key="5">
    <source>
        <dbReference type="ARBA" id="ARBA00023136"/>
    </source>
</evidence>
<evidence type="ECO:0000256" key="7">
    <source>
        <dbReference type="SAM" id="Phobius"/>
    </source>
</evidence>
<dbReference type="Proteomes" id="UP001180087">
    <property type="component" value="Chromosome"/>
</dbReference>
<comment type="subcellular location">
    <subcellularLocation>
        <location evidence="1">Cell membrane</location>
        <topology evidence="1">Single-pass membrane protein</topology>
    </subcellularLocation>
</comment>
<dbReference type="EMBL" id="CP129113">
    <property type="protein sequence ID" value="WLV25486.1"/>
    <property type="molecule type" value="Genomic_DNA"/>
</dbReference>
<dbReference type="Pfam" id="PF12791">
    <property type="entry name" value="RsgI_N"/>
    <property type="match status" value="1"/>
</dbReference>
<evidence type="ECO:0000259" key="8">
    <source>
        <dbReference type="PROSITE" id="PS51849"/>
    </source>
</evidence>
<evidence type="ECO:0000256" key="3">
    <source>
        <dbReference type="ARBA" id="ARBA00022692"/>
    </source>
</evidence>
<dbReference type="PROSITE" id="PS51849">
    <property type="entry name" value="RSGI_N"/>
    <property type="match status" value="1"/>
</dbReference>
<protein>
    <submittedName>
        <fullName evidence="9">Anti-sigma factor domain-containing protein</fullName>
    </submittedName>
</protein>
<dbReference type="Pfam" id="PF23750">
    <property type="entry name" value="RsgI_M"/>
    <property type="match status" value="1"/>
</dbReference>
<keyword evidence="2" id="KW-1003">Cell membrane</keyword>
<keyword evidence="10" id="KW-1185">Reference proteome</keyword>
<evidence type="ECO:0000256" key="4">
    <source>
        <dbReference type="ARBA" id="ARBA00022989"/>
    </source>
</evidence>
<keyword evidence="4 7" id="KW-1133">Transmembrane helix</keyword>
<evidence type="ECO:0000256" key="2">
    <source>
        <dbReference type="ARBA" id="ARBA00022475"/>
    </source>
</evidence>